<dbReference type="InterPro" id="IPR051077">
    <property type="entry name" value="Ca-dependent_lectin"/>
</dbReference>
<gene>
    <name evidence="1" type="ORF">MEDL_50597</name>
</gene>
<dbReference type="PANTHER" id="PTHR24024">
    <property type="entry name" value="PULMONARY SURFACTANT-ASSOCIATED PROTEIN A"/>
    <property type="match status" value="1"/>
</dbReference>
<comment type="caution">
    <text evidence="1">The sequence shown here is derived from an EMBL/GenBank/DDBJ whole genome shotgun (WGS) entry which is preliminary data.</text>
</comment>
<dbReference type="EMBL" id="CAJPWZ010002417">
    <property type="protein sequence ID" value="CAG2238176.1"/>
    <property type="molecule type" value="Genomic_DNA"/>
</dbReference>
<dbReference type="OrthoDB" id="6086925at2759"/>
<dbReference type="Proteomes" id="UP000683360">
    <property type="component" value="Unassembled WGS sequence"/>
</dbReference>
<reference evidence="1" key="1">
    <citation type="submission" date="2021-03" db="EMBL/GenBank/DDBJ databases">
        <authorList>
            <person name="Bekaert M."/>
        </authorList>
    </citation>
    <scope>NUCLEOTIDE SEQUENCE</scope>
</reference>
<name>A0A8S3U7R0_MYTED</name>
<dbReference type="AlphaFoldDB" id="A0A8S3U7R0"/>
<accession>A0A8S3U7R0</accession>
<dbReference type="GO" id="GO:0005615">
    <property type="term" value="C:extracellular space"/>
    <property type="evidence" value="ECO:0007669"/>
    <property type="project" value="TreeGrafter"/>
</dbReference>
<protein>
    <submittedName>
        <fullName evidence="1">Uncharacterized protein</fullName>
    </submittedName>
</protein>
<sequence length="333" mass="36863">MSALAPYYRKTTYSGQHGEVFRGIRQPCHTEWKRHDIPCAVCRKNGVSTVLMIPGKDTCYRGWNKEYYGYLNDHHYSFGAATSFVCLDAYPEFVTGGGQKRLLLNDPSVIADRLARLESSIAYLNTTVKQQAETIENQKTTIQDQANQIKVLDANNNVAVTYTVWGRKQCPNNSTQLVYSGFAGGSYYSHSGAAVDYLCLPPDPSYRKTTYSGQYGRLYGAEYDSSFIPNSDGNDVPCAVCRTSGASTILMIPGKDTCYGGWKIEYYGYLMAHDYSFAAAASYVCLHINPEFVTGGGHNYEGKLFHPVVGFCGALQCPPYVNNYPVTCVVCSK</sequence>
<evidence type="ECO:0000313" key="1">
    <source>
        <dbReference type="EMBL" id="CAG2238176.1"/>
    </source>
</evidence>
<keyword evidence="2" id="KW-1185">Reference proteome</keyword>
<proteinExistence type="predicted"/>
<dbReference type="PANTHER" id="PTHR24024:SF18">
    <property type="entry name" value="SHORT-CHAIN COLLAGEN C4-LIKE"/>
    <property type="match status" value="1"/>
</dbReference>
<organism evidence="1 2">
    <name type="scientific">Mytilus edulis</name>
    <name type="common">Blue mussel</name>
    <dbReference type="NCBI Taxonomy" id="6550"/>
    <lineage>
        <taxon>Eukaryota</taxon>
        <taxon>Metazoa</taxon>
        <taxon>Spiralia</taxon>
        <taxon>Lophotrochozoa</taxon>
        <taxon>Mollusca</taxon>
        <taxon>Bivalvia</taxon>
        <taxon>Autobranchia</taxon>
        <taxon>Pteriomorphia</taxon>
        <taxon>Mytilida</taxon>
        <taxon>Mytiloidea</taxon>
        <taxon>Mytilidae</taxon>
        <taxon>Mytilinae</taxon>
        <taxon>Mytilus</taxon>
    </lineage>
</organism>
<evidence type="ECO:0000313" key="2">
    <source>
        <dbReference type="Proteomes" id="UP000683360"/>
    </source>
</evidence>